<keyword evidence="4 8" id="KW-0863">Zinc-finger</keyword>
<feature type="region of interest" description="Disordered" evidence="9">
    <location>
        <begin position="510"/>
        <end position="571"/>
    </location>
</feature>
<dbReference type="Gene3D" id="3.30.40.10">
    <property type="entry name" value="Zinc/RING finger domain, C3HC4 (zinc finger)"/>
    <property type="match status" value="1"/>
</dbReference>
<feature type="transmembrane region" description="Helical" evidence="10">
    <location>
        <begin position="244"/>
        <end position="266"/>
    </location>
</feature>
<dbReference type="GO" id="GO:0008270">
    <property type="term" value="F:zinc ion binding"/>
    <property type="evidence" value="ECO:0007669"/>
    <property type="project" value="UniProtKB-KW"/>
</dbReference>
<dbReference type="SUPFAM" id="SSF57850">
    <property type="entry name" value="RING/U-box"/>
    <property type="match status" value="1"/>
</dbReference>
<evidence type="ECO:0000313" key="13">
    <source>
        <dbReference type="EMBL" id="PYI12995.1"/>
    </source>
</evidence>
<dbReference type="STRING" id="1450538.A0A2V5GPP2"/>
<feature type="domain" description="RING-type" evidence="12">
    <location>
        <begin position="395"/>
        <end position="437"/>
    </location>
</feature>
<evidence type="ECO:0000256" key="4">
    <source>
        <dbReference type="ARBA" id="ARBA00022771"/>
    </source>
</evidence>
<evidence type="ECO:0000259" key="12">
    <source>
        <dbReference type="PROSITE" id="PS50089"/>
    </source>
</evidence>
<keyword evidence="7 10" id="KW-0472">Membrane</keyword>
<dbReference type="EMBL" id="KZ825270">
    <property type="protein sequence ID" value="PYI12995.1"/>
    <property type="molecule type" value="Genomic_DNA"/>
</dbReference>
<evidence type="ECO:0000256" key="10">
    <source>
        <dbReference type="SAM" id="Phobius"/>
    </source>
</evidence>
<keyword evidence="3" id="KW-0479">Metal-binding</keyword>
<feature type="region of interest" description="Disordered" evidence="9">
    <location>
        <begin position="444"/>
        <end position="482"/>
    </location>
</feature>
<dbReference type="InterPro" id="IPR001841">
    <property type="entry name" value="Znf_RING"/>
</dbReference>
<evidence type="ECO:0000256" key="9">
    <source>
        <dbReference type="SAM" id="MobiDB-lite"/>
    </source>
</evidence>
<feature type="compositionally biased region" description="Pro residues" evidence="9">
    <location>
        <begin position="561"/>
        <end position="571"/>
    </location>
</feature>
<evidence type="ECO:0000256" key="2">
    <source>
        <dbReference type="ARBA" id="ARBA00022692"/>
    </source>
</evidence>
<evidence type="ECO:0000256" key="3">
    <source>
        <dbReference type="ARBA" id="ARBA00022723"/>
    </source>
</evidence>
<gene>
    <name evidence="13" type="ORF">BO99DRAFT_77824</name>
</gene>
<feature type="signal peptide" evidence="11">
    <location>
        <begin position="1"/>
        <end position="43"/>
    </location>
</feature>
<evidence type="ECO:0000256" key="8">
    <source>
        <dbReference type="PROSITE-ProRule" id="PRU00175"/>
    </source>
</evidence>
<evidence type="ECO:0000256" key="5">
    <source>
        <dbReference type="ARBA" id="ARBA00022833"/>
    </source>
</evidence>
<dbReference type="PROSITE" id="PS50089">
    <property type="entry name" value="ZF_RING_2"/>
    <property type="match status" value="1"/>
</dbReference>
<dbReference type="SMART" id="SM00184">
    <property type="entry name" value="RING"/>
    <property type="match status" value="1"/>
</dbReference>
<accession>A0A2V5GPP2</accession>
<dbReference type="GO" id="GO:0016020">
    <property type="term" value="C:membrane"/>
    <property type="evidence" value="ECO:0007669"/>
    <property type="project" value="UniProtKB-SubCell"/>
</dbReference>
<feature type="chain" id="PRO_5016036814" description="RING-type domain-containing protein" evidence="11">
    <location>
        <begin position="44"/>
        <end position="571"/>
    </location>
</feature>
<keyword evidence="14" id="KW-1185">Reference proteome</keyword>
<evidence type="ECO:0000313" key="14">
    <source>
        <dbReference type="Proteomes" id="UP000249829"/>
    </source>
</evidence>
<feature type="compositionally biased region" description="Basic and acidic residues" evidence="9">
    <location>
        <begin position="546"/>
        <end position="557"/>
    </location>
</feature>
<dbReference type="PANTHER" id="PTHR46539:SF1">
    <property type="entry name" value="E3 UBIQUITIN-PROTEIN LIGASE ATL42"/>
    <property type="match status" value="1"/>
</dbReference>
<keyword evidence="5" id="KW-0862">Zinc</keyword>
<name>A0A2V5GPP2_ASPV1</name>
<dbReference type="AlphaFoldDB" id="A0A2V5GPP2"/>
<keyword evidence="11" id="KW-0732">Signal</keyword>
<organism evidence="13 14">
    <name type="scientific">Aspergillus violaceofuscus (strain CBS 115571)</name>
    <dbReference type="NCBI Taxonomy" id="1450538"/>
    <lineage>
        <taxon>Eukaryota</taxon>
        <taxon>Fungi</taxon>
        <taxon>Dikarya</taxon>
        <taxon>Ascomycota</taxon>
        <taxon>Pezizomycotina</taxon>
        <taxon>Eurotiomycetes</taxon>
        <taxon>Eurotiomycetidae</taxon>
        <taxon>Eurotiales</taxon>
        <taxon>Aspergillaceae</taxon>
        <taxon>Aspergillus</taxon>
    </lineage>
</organism>
<dbReference type="CDD" id="cd16454">
    <property type="entry name" value="RING-H2_PA-TM-RING"/>
    <property type="match status" value="1"/>
</dbReference>
<sequence>MGPPRHHPLSSSPSSSSFLLASSPLLVLIFSILLLLLSPIVAADTSADWTVKPSNNSADLSWIGDYRYLLNSSQLVPSASVTLAPLTQALVNLTESELTVSRLRLKNNFPITGSLLDVDATNSRSLSSQDIAVISCDASAYSGNLGASDTVNYVLNAQKAVAVILYSASATHCTYSPSVSSASQYDNVFTVLNPPGSKQLSTQLTSFGDGSSTIYPKSTNMSFIASNTNNQVGSTGDSPNTAMIILYTITGIITALFLAIIITGAVRAHRHPERYGPRHTAGRPRQSRARGIARAMLDTIPIVKFGDNNDQGGKTDAAKGDVEMAMGPEAQSRETLEERGETTTMPANTNTTDEVSAPVSPHSQEMPVAAPHSTDEPRSTAPDAGTTTDYPNFACPICTDDFVKGQDLRVLPCNHQFHPECIDPWLVNVSGTCPLCRIDLNPAQPDGEEGPDTGDGHAETAPETASSTPAAPEGNSHQHRHRRLSSYLHNTLNARRMRDASVEERLAALRSVREEATRQDSSSDPTEESDEHRRRRSGLTRRLRERFRVRTRAHETEPTPEEPVTPAPATT</sequence>
<dbReference type="OMA" id="PGCSICT"/>
<reference evidence="13 14" key="1">
    <citation type="submission" date="2018-02" db="EMBL/GenBank/DDBJ databases">
        <title>The genomes of Aspergillus section Nigri reveals drivers in fungal speciation.</title>
        <authorList>
            <consortium name="DOE Joint Genome Institute"/>
            <person name="Vesth T.C."/>
            <person name="Nybo J."/>
            <person name="Theobald S."/>
            <person name="Brandl J."/>
            <person name="Frisvad J.C."/>
            <person name="Nielsen K.F."/>
            <person name="Lyhne E.K."/>
            <person name="Kogle M.E."/>
            <person name="Kuo A."/>
            <person name="Riley R."/>
            <person name="Clum A."/>
            <person name="Nolan M."/>
            <person name="Lipzen A."/>
            <person name="Salamov A."/>
            <person name="Henrissat B."/>
            <person name="Wiebenga A."/>
            <person name="De vries R.P."/>
            <person name="Grigoriev I.V."/>
            <person name="Mortensen U.H."/>
            <person name="Andersen M.R."/>
            <person name="Baker S.E."/>
        </authorList>
    </citation>
    <scope>NUCLEOTIDE SEQUENCE [LARGE SCALE GENOMIC DNA]</scope>
    <source>
        <strain evidence="13 14">CBS 115571</strain>
    </source>
</reference>
<keyword evidence="6 10" id="KW-1133">Transmembrane helix</keyword>
<evidence type="ECO:0000256" key="1">
    <source>
        <dbReference type="ARBA" id="ARBA00004370"/>
    </source>
</evidence>
<evidence type="ECO:0000256" key="6">
    <source>
        <dbReference type="ARBA" id="ARBA00022989"/>
    </source>
</evidence>
<dbReference type="Proteomes" id="UP000249829">
    <property type="component" value="Unassembled WGS sequence"/>
</dbReference>
<dbReference type="Pfam" id="PF13639">
    <property type="entry name" value="zf-RING_2"/>
    <property type="match status" value="1"/>
</dbReference>
<dbReference type="PANTHER" id="PTHR46539">
    <property type="entry name" value="E3 UBIQUITIN-PROTEIN LIGASE ATL42"/>
    <property type="match status" value="1"/>
</dbReference>
<evidence type="ECO:0000256" key="7">
    <source>
        <dbReference type="ARBA" id="ARBA00023136"/>
    </source>
</evidence>
<evidence type="ECO:0000256" key="11">
    <source>
        <dbReference type="SAM" id="SignalP"/>
    </source>
</evidence>
<keyword evidence="2 10" id="KW-0812">Transmembrane</keyword>
<comment type="subcellular location">
    <subcellularLocation>
        <location evidence="1">Membrane</location>
    </subcellularLocation>
</comment>
<feature type="compositionally biased region" description="Low complexity" evidence="9">
    <location>
        <begin position="342"/>
        <end position="352"/>
    </location>
</feature>
<feature type="compositionally biased region" description="Basic residues" evidence="9">
    <location>
        <begin position="533"/>
        <end position="545"/>
    </location>
</feature>
<feature type="compositionally biased region" description="Low complexity" evidence="9">
    <location>
        <begin position="461"/>
        <end position="473"/>
    </location>
</feature>
<proteinExistence type="predicted"/>
<feature type="compositionally biased region" description="Basic and acidic residues" evidence="9">
    <location>
        <begin position="331"/>
        <end position="341"/>
    </location>
</feature>
<protein>
    <recommendedName>
        <fullName evidence="12">RING-type domain-containing protein</fullName>
    </recommendedName>
</protein>
<dbReference type="InterPro" id="IPR013083">
    <property type="entry name" value="Znf_RING/FYVE/PHD"/>
</dbReference>
<feature type="region of interest" description="Disordered" evidence="9">
    <location>
        <begin position="325"/>
        <end position="385"/>
    </location>
</feature>